<name>A0A2W5S088_ACIJO</name>
<dbReference type="EMBL" id="UFRV01000006">
    <property type="protein sequence ID" value="SUT91323.1"/>
    <property type="molecule type" value="Genomic_DNA"/>
</dbReference>
<reference evidence="3 7" key="3">
    <citation type="submission" date="2020-12" db="EMBL/GenBank/DDBJ databases">
        <title>FDA dAtabase for Regulatory Grade micrObial Sequences (FDA-ARGOS): Supporting development and validation of Infectious Disease Dx tests.</title>
        <authorList>
            <person name="Sproer C."/>
            <person name="Gronow S."/>
            <person name="Severitt S."/>
            <person name="Schroder I."/>
            <person name="Tallon L."/>
            <person name="Sadzewicz L."/>
            <person name="Zhao X."/>
            <person name="Boylan J."/>
            <person name="Ott S."/>
            <person name="Bowen H."/>
            <person name="Vavikolanu K."/>
            <person name="Mehta A."/>
            <person name="Aluvathingal J."/>
            <person name="Nadendla S."/>
            <person name="Lowell S."/>
            <person name="Myers T."/>
            <person name="Yan Y."/>
            <person name="Sichtig H."/>
        </authorList>
    </citation>
    <scope>NUCLEOTIDE SEQUENCE [LARGE SCALE GENOMIC DNA]</scope>
    <source>
        <strain evidence="3 7">FDAARGOS_910</strain>
    </source>
</reference>
<dbReference type="EMBL" id="CP065666">
    <property type="protein sequence ID" value="QPS02837.1"/>
    <property type="molecule type" value="Genomic_DNA"/>
</dbReference>
<dbReference type="EMBL" id="QFQJ01000003">
    <property type="protein sequence ID" value="PZQ93514.1"/>
    <property type="molecule type" value="Genomic_DNA"/>
</dbReference>
<dbReference type="Proteomes" id="UP000254227">
    <property type="component" value="Unassembled WGS sequence"/>
</dbReference>
<accession>A0A2W5S088</accession>
<gene>
    <name evidence="2" type="ORF">DI542_01350</name>
    <name evidence="3" type="ORF">I6G67_11370</name>
    <name evidence="4" type="ORF">NCTC10308_00443</name>
</gene>
<proteinExistence type="predicted"/>
<reference evidence="4 6" key="2">
    <citation type="submission" date="2018-06" db="EMBL/GenBank/DDBJ databases">
        <authorList>
            <consortium name="Pathogen Informatics"/>
            <person name="Doyle S."/>
        </authorList>
    </citation>
    <scope>NUCLEOTIDE SEQUENCE [LARGE SCALE GENOMIC DNA]</scope>
    <source>
        <strain evidence="4 6">NCTC10308</strain>
    </source>
</reference>
<evidence type="ECO:0000313" key="7">
    <source>
        <dbReference type="Proteomes" id="UP000595107"/>
    </source>
</evidence>
<dbReference type="RefSeq" id="WP_004694142.1">
    <property type="nucleotide sequence ID" value="NZ_BBTB01000075.1"/>
</dbReference>
<dbReference type="Proteomes" id="UP000249282">
    <property type="component" value="Unassembled WGS sequence"/>
</dbReference>
<feature type="transmembrane region" description="Helical" evidence="1">
    <location>
        <begin position="12"/>
        <end position="32"/>
    </location>
</feature>
<evidence type="ECO:0000313" key="3">
    <source>
        <dbReference type="EMBL" id="QPS02837.1"/>
    </source>
</evidence>
<keyword evidence="1" id="KW-0812">Transmembrane</keyword>
<evidence type="ECO:0000313" key="2">
    <source>
        <dbReference type="EMBL" id="PZQ93514.1"/>
    </source>
</evidence>
<dbReference type="AlphaFoldDB" id="A0A2W5S088"/>
<organism evidence="2 5">
    <name type="scientific">Acinetobacter johnsonii</name>
    <dbReference type="NCBI Taxonomy" id="40214"/>
    <lineage>
        <taxon>Bacteria</taxon>
        <taxon>Pseudomonadati</taxon>
        <taxon>Pseudomonadota</taxon>
        <taxon>Gammaproteobacteria</taxon>
        <taxon>Moraxellales</taxon>
        <taxon>Moraxellaceae</taxon>
        <taxon>Acinetobacter</taxon>
    </lineage>
</organism>
<reference evidence="2 5" key="1">
    <citation type="submission" date="2017-11" db="EMBL/GenBank/DDBJ databases">
        <title>Infants hospitalized years apart are colonized by the same room-sourced microbial strains.</title>
        <authorList>
            <person name="Brooks B."/>
            <person name="Olm M.R."/>
            <person name="Firek B.A."/>
            <person name="Baker R."/>
            <person name="Thomas B.C."/>
            <person name="Morowitz M.J."/>
            <person name="Banfield J.F."/>
        </authorList>
    </citation>
    <scope>NUCLEOTIDE SEQUENCE [LARGE SCALE GENOMIC DNA]</scope>
    <source>
        <strain evidence="2">S2_003_000_R3_20</strain>
    </source>
</reference>
<evidence type="ECO:0000313" key="4">
    <source>
        <dbReference type="EMBL" id="SUT91323.1"/>
    </source>
</evidence>
<evidence type="ECO:0000256" key="1">
    <source>
        <dbReference type="SAM" id="Phobius"/>
    </source>
</evidence>
<sequence>MNKFQKGSADNILIGLIAVFVIAIILIFLFAWPQYKVWQQGMAGQAQLSKAQQSKQIAIETAKAELESAKLRAEAIKVMGKAAQEFPEYRQQEFIGAFGEALREGNISQIVYVPTEANIPVLEAGKRPSSN</sequence>
<evidence type="ECO:0000313" key="6">
    <source>
        <dbReference type="Proteomes" id="UP000254227"/>
    </source>
</evidence>
<evidence type="ECO:0008006" key="8">
    <source>
        <dbReference type="Google" id="ProtNLM"/>
    </source>
</evidence>
<protein>
    <recommendedName>
        <fullName evidence="8">Membrane protease subunit</fullName>
    </recommendedName>
</protein>
<keyword evidence="1" id="KW-1133">Transmembrane helix</keyword>
<keyword evidence="1" id="KW-0472">Membrane</keyword>
<evidence type="ECO:0000313" key="5">
    <source>
        <dbReference type="Proteomes" id="UP000249282"/>
    </source>
</evidence>
<dbReference type="Proteomes" id="UP000595107">
    <property type="component" value="Chromosome"/>
</dbReference>